<gene>
    <name evidence="3" type="ORF">BJ554DRAFT_7943</name>
</gene>
<dbReference type="PANTHER" id="PTHR24098:SF0">
    <property type="entry name" value="OUTER SEGMENT 5"/>
    <property type="match status" value="1"/>
</dbReference>
<reference evidence="3 4" key="1">
    <citation type="journal article" name="Sci. Rep.">
        <title>Genome-scale phylogenetic analyses confirm Olpidium as the closest living zoosporic fungus to the non-flagellated, terrestrial fungi.</title>
        <authorList>
            <person name="Chang Y."/>
            <person name="Rochon D."/>
            <person name="Sekimoto S."/>
            <person name="Wang Y."/>
            <person name="Chovatia M."/>
            <person name="Sandor L."/>
            <person name="Salamov A."/>
            <person name="Grigoriev I.V."/>
            <person name="Stajich J.E."/>
            <person name="Spatafora J.W."/>
        </authorList>
    </citation>
    <scope>NUCLEOTIDE SEQUENCE [LARGE SCALE GENOMIC DNA]</scope>
    <source>
        <strain evidence="3">S191</strain>
    </source>
</reference>
<dbReference type="InterPro" id="IPR015943">
    <property type="entry name" value="WD40/YVTN_repeat-like_dom_sf"/>
</dbReference>
<dbReference type="InterPro" id="IPR056456">
    <property type="entry name" value="Beta-prop_IFT80_2nd"/>
</dbReference>
<accession>A0A8H8DIY9</accession>
<sequence>SDLVSCLAWTGNSELYSLGYEASLRAAAILPAPFSPHPDLSFFFPRSRIVDDRKVIRWSGDGEHLGPVPTGMFEATGPEGPGAGAGARDKPTMYATCIDWFPSLPGKSAVDIYARGAENAAAAHYSGTLPARPVEAHKGAVLAVKWNNDGSAIITCTWLKVTPAFAPPSLRSPPAGRPSDLLYSSGVTLVVKPLQPTQKLMQWKAHDGLVLTVDWNLVNNVILSGGEDRKYKVWDSFGRVLFVSAPHDHAVTASVCLQWSYALAKPESGSLFDIAWTPDGSQFACAGGNGVVCFGHVVERRLEWRNLEATVASDTRIIFKDVAAGIVETLEFRDRVIQASLSFGRLVVATSTQCYVYTDKYLNTPSIMDLTGNSRVITSERETSWRTANSPDAGNFLIVDTVNGIQIFNYDARLVSQPKYSGLRPEFLNAQTMSLTSDTLAVRDKTDEKGVECDPAARAIYLFEVSTGRIIGDKPTKHSSDVAEIALDYHGPATTRQL</sequence>
<proteinExistence type="predicted"/>
<feature type="non-terminal residue" evidence="3">
    <location>
        <position position="1"/>
    </location>
</feature>
<evidence type="ECO:0000313" key="3">
    <source>
        <dbReference type="EMBL" id="KAG5460055.1"/>
    </source>
</evidence>
<dbReference type="Proteomes" id="UP000673691">
    <property type="component" value="Unassembled WGS sequence"/>
</dbReference>
<dbReference type="InterPro" id="IPR036322">
    <property type="entry name" value="WD40_repeat_dom_sf"/>
</dbReference>
<evidence type="ECO:0000313" key="4">
    <source>
        <dbReference type="Proteomes" id="UP000673691"/>
    </source>
</evidence>
<name>A0A8H8DIY9_9FUNG</name>
<dbReference type="GO" id="GO:0060271">
    <property type="term" value="P:cilium assembly"/>
    <property type="evidence" value="ECO:0007669"/>
    <property type="project" value="TreeGrafter"/>
</dbReference>
<dbReference type="GO" id="GO:0030992">
    <property type="term" value="C:intraciliary transport particle B"/>
    <property type="evidence" value="ECO:0007669"/>
    <property type="project" value="TreeGrafter"/>
</dbReference>
<dbReference type="PANTHER" id="PTHR24098">
    <property type="entry name" value="OUTER SEGMENT 5"/>
    <property type="match status" value="1"/>
</dbReference>
<dbReference type="Pfam" id="PF00400">
    <property type="entry name" value="WD40"/>
    <property type="match status" value="2"/>
</dbReference>
<dbReference type="PROSITE" id="PS50082">
    <property type="entry name" value="WD_REPEATS_2"/>
    <property type="match status" value="1"/>
</dbReference>
<dbReference type="SUPFAM" id="SSF50978">
    <property type="entry name" value="WD40 repeat-like"/>
    <property type="match status" value="2"/>
</dbReference>
<dbReference type="EMBL" id="JAEFCI010005853">
    <property type="protein sequence ID" value="KAG5460055.1"/>
    <property type="molecule type" value="Genomic_DNA"/>
</dbReference>
<dbReference type="SMART" id="SM00320">
    <property type="entry name" value="WD40"/>
    <property type="match status" value="3"/>
</dbReference>
<dbReference type="Gene3D" id="2.130.10.10">
    <property type="entry name" value="YVTN repeat-like/Quinoprotein amine dehydrogenase"/>
    <property type="match status" value="1"/>
</dbReference>
<dbReference type="AlphaFoldDB" id="A0A8H8DIY9"/>
<keyword evidence="1" id="KW-0853">WD repeat</keyword>
<protein>
    <recommendedName>
        <fullName evidence="2">IFT80 second beta-propeller domain-containing protein</fullName>
    </recommendedName>
</protein>
<dbReference type="Pfam" id="PF23335">
    <property type="entry name" value="Beta-prop_IFT80_2nd"/>
    <property type="match status" value="1"/>
</dbReference>
<evidence type="ECO:0000256" key="1">
    <source>
        <dbReference type="PROSITE-ProRule" id="PRU00221"/>
    </source>
</evidence>
<dbReference type="OrthoDB" id="408728at2759"/>
<dbReference type="PROSITE" id="PS50294">
    <property type="entry name" value="WD_REPEATS_REGION"/>
    <property type="match status" value="1"/>
</dbReference>
<evidence type="ECO:0000259" key="2">
    <source>
        <dbReference type="Pfam" id="PF23335"/>
    </source>
</evidence>
<feature type="non-terminal residue" evidence="3">
    <location>
        <position position="498"/>
    </location>
</feature>
<keyword evidence="4" id="KW-1185">Reference proteome</keyword>
<dbReference type="InterPro" id="IPR001680">
    <property type="entry name" value="WD40_rpt"/>
</dbReference>
<feature type="repeat" description="WD" evidence="1">
    <location>
        <begin position="203"/>
        <end position="235"/>
    </location>
</feature>
<comment type="caution">
    <text evidence="3">The sequence shown here is derived from an EMBL/GenBank/DDBJ whole genome shotgun (WGS) entry which is preliminary data.</text>
</comment>
<organism evidence="3 4">
    <name type="scientific">Olpidium bornovanus</name>
    <dbReference type="NCBI Taxonomy" id="278681"/>
    <lineage>
        <taxon>Eukaryota</taxon>
        <taxon>Fungi</taxon>
        <taxon>Fungi incertae sedis</taxon>
        <taxon>Olpidiomycota</taxon>
        <taxon>Olpidiomycotina</taxon>
        <taxon>Olpidiomycetes</taxon>
        <taxon>Olpidiales</taxon>
        <taxon>Olpidiaceae</taxon>
        <taxon>Olpidium</taxon>
    </lineage>
</organism>
<feature type="domain" description="IFT80 second beta-propeller" evidence="2">
    <location>
        <begin position="299"/>
        <end position="498"/>
    </location>
</feature>
<dbReference type="GO" id="GO:0005929">
    <property type="term" value="C:cilium"/>
    <property type="evidence" value="ECO:0007669"/>
    <property type="project" value="TreeGrafter"/>
</dbReference>